<gene>
    <name evidence="2" type="ORF">JMJ35_009865</name>
</gene>
<keyword evidence="3" id="KW-1185">Reference proteome</keyword>
<feature type="domain" description="WW" evidence="1">
    <location>
        <begin position="569"/>
        <end position="602"/>
    </location>
</feature>
<dbReference type="AlphaFoldDB" id="A0AA39QT63"/>
<dbReference type="EMBL" id="JAFEKC020000022">
    <property type="protein sequence ID" value="KAK0507976.1"/>
    <property type="molecule type" value="Genomic_DNA"/>
</dbReference>
<evidence type="ECO:0000313" key="3">
    <source>
        <dbReference type="Proteomes" id="UP001166286"/>
    </source>
</evidence>
<evidence type="ECO:0000313" key="2">
    <source>
        <dbReference type="EMBL" id="KAK0507976.1"/>
    </source>
</evidence>
<dbReference type="PROSITE" id="PS50020">
    <property type="entry name" value="WW_DOMAIN_2"/>
    <property type="match status" value="1"/>
</dbReference>
<evidence type="ECO:0000259" key="1">
    <source>
        <dbReference type="PROSITE" id="PS50020"/>
    </source>
</evidence>
<dbReference type="Pfam" id="PF26639">
    <property type="entry name" value="Het-6_barrel"/>
    <property type="match status" value="1"/>
</dbReference>
<dbReference type="PANTHER" id="PTHR24148">
    <property type="entry name" value="ANKYRIN REPEAT DOMAIN-CONTAINING PROTEIN 39 HOMOLOG-RELATED"/>
    <property type="match status" value="1"/>
</dbReference>
<dbReference type="Proteomes" id="UP001166286">
    <property type="component" value="Unassembled WGS sequence"/>
</dbReference>
<protein>
    <recommendedName>
        <fullName evidence="1">WW domain-containing protein</fullName>
    </recommendedName>
</protein>
<proteinExistence type="predicted"/>
<sequence>MEGGGQFVYHALDPSGNTIRLLTLLPGQFSDKVHLSFTHESFQDEKRTPYECISYTWGEPQTPEKVYIWQKSPANVSNVDSLQFLHPRINLLTALKYIRLADTPRVIWVDAICIDQDNITERSQQVAHMGQIYNYAAQVLVWLGPEDESTSMALETIERLSAGILLTEDHRNCKTIPRSEAEVVERRFNESKFTPQHWKSLNQLIRRPWFERLWIRQEVQLASKVLVRCGYAEIEWGKIEKVIIFVEQKINRVYFRVEDILRCRSLFPYIGSDSLTYTLHRSSFCKCSDHRDMVYANLSTSSEMKALQIKPNYNFTTAKIFKYMTYKYVQHFKNLELFRLCDLKNLPRDFKSFVPNFATQKPDSRLFSVYAHAGTRQSFVDTEGGNVKVKGRKVAKIQGVSTAQKPLVKNTLSHTDIIKTYHQWEPEDLMTCTTYPQGGTLLDAFVMILSNGFCKETYHLSHLPTIQESKESFLAAIWSRADASQIKNSKFKPYLGEVTSDRRSEIFFQTVEGYIGASPTDVQDGDIISVLVGASVPIVLRPVTDHQDAYQVVGPCFLQGVMFGEFLLGPLPDDWLCVRHDYRRWYFRQQGSENRIWEDPRLWPMPSHWQAHFCDFDDSNGPCDGSCELKYEKAAQLINPWFFNTQSKERSEYDPRLDLQGLEAGGIELESFTLV</sequence>
<dbReference type="InterPro" id="IPR010730">
    <property type="entry name" value="HET"/>
</dbReference>
<organism evidence="2 3">
    <name type="scientific">Cladonia borealis</name>
    <dbReference type="NCBI Taxonomy" id="184061"/>
    <lineage>
        <taxon>Eukaryota</taxon>
        <taxon>Fungi</taxon>
        <taxon>Dikarya</taxon>
        <taxon>Ascomycota</taxon>
        <taxon>Pezizomycotina</taxon>
        <taxon>Lecanoromycetes</taxon>
        <taxon>OSLEUM clade</taxon>
        <taxon>Lecanoromycetidae</taxon>
        <taxon>Lecanorales</taxon>
        <taxon>Lecanorineae</taxon>
        <taxon>Cladoniaceae</taxon>
        <taxon>Cladonia</taxon>
    </lineage>
</organism>
<dbReference type="PANTHER" id="PTHR24148:SF82">
    <property type="entry name" value="HETEROKARYON INCOMPATIBILITY DOMAIN-CONTAINING PROTEIN"/>
    <property type="match status" value="1"/>
</dbReference>
<reference evidence="2" key="1">
    <citation type="submission" date="2023-03" db="EMBL/GenBank/DDBJ databases">
        <title>Complete genome of Cladonia borealis.</title>
        <authorList>
            <person name="Park H."/>
        </authorList>
    </citation>
    <scope>NUCLEOTIDE SEQUENCE</scope>
    <source>
        <strain evidence="2">ANT050790</strain>
    </source>
</reference>
<dbReference type="InterPro" id="IPR001202">
    <property type="entry name" value="WW_dom"/>
</dbReference>
<dbReference type="InterPro" id="IPR052895">
    <property type="entry name" value="HetReg/Transcr_Mod"/>
</dbReference>
<name>A0AA39QT63_9LECA</name>
<dbReference type="Pfam" id="PF06985">
    <property type="entry name" value="HET"/>
    <property type="match status" value="1"/>
</dbReference>
<comment type="caution">
    <text evidence="2">The sequence shown here is derived from an EMBL/GenBank/DDBJ whole genome shotgun (WGS) entry which is preliminary data.</text>
</comment>
<accession>A0AA39QT63</accession>